<protein>
    <recommendedName>
        <fullName evidence="4">Lipoprotein</fullName>
    </recommendedName>
</protein>
<dbReference type="EMBL" id="FNAT01000001">
    <property type="protein sequence ID" value="SDE00756.1"/>
    <property type="molecule type" value="Genomic_DNA"/>
</dbReference>
<gene>
    <name evidence="2" type="ORF">SAMN04488567_0497</name>
</gene>
<keyword evidence="3" id="KW-1185">Reference proteome</keyword>
<keyword evidence="1" id="KW-0732">Signal</keyword>
<evidence type="ECO:0000256" key="1">
    <source>
        <dbReference type="SAM" id="SignalP"/>
    </source>
</evidence>
<dbReference type="OrthoDB" id="7875834at2"/>
<proteinExistence type="predicted"/>
<sequence length="114" mass="11661">MTAMRVIVALGVLGALSACSAGVQLGNRGVVGSLAPTSVAPAAQPAMPVSPQDRLVSAIEAQGCRLNAENVGAVLLRANLTQQELMRITPELAAEGRVRVSDEGTIRVLSPSCL</sequence>
<evidence type="ECO:0000313" key="2">
    <source>
        <dbReference type="EMBL" id="SDE00756.1"/>
    </source>
</evidence>
<name>A0A1G6ZGC9_9RHOB</name>
<organism evidence="2 3">
    <name type="scientific">Limimaricola pyoseonensis</name>
    <dbReference type="NCBI Taxonomy" id="521013"/>
    <lineage>
        <taxon>Bacteria</taxon>
        <taxon>Pseudomonadati</taxon>
        <taxon>Pseudomonadota</taxon>
        <taxon>Alphaproteobacteria</taxon>
        <taxon>Rhodobacterales</taxon>
        <taxon>Paracoccaceae</taxon>
        <taxon>Limimaricola</taxon>
    </lineage>
</organism>
<dbReference type="PROSITE" id="PS51257">
    <property type="entry name" value="PROKAR_LIPOPROTEIN"/>
    <property type="match status" value="1"/>
</dbReference>
<accession>A0A1G6ZGC9</accession>
<dbReference type="Proteomes" id="UP000198922">
    <property type="component" value="Unassembled WGS sequence"/>
</dbReference>
<feature type="signal peptide" evidence="1">
    <location>
        <begin position="1"/>
        <end position="20"/>
    </location>
</feature>
<evidence type="ECO:0000313" key="3">
    <source>
        <dbReference type="Proteomes" id="UP000198922"/>
    </source>
</evidence>
<reference evidence="3" key="1">
    <citation type="submission" date="2016-10" db="EMBL/GenBank/DDBJ databases">
        <authorList>
            <person name="Varghese N."/>
            <person name="Submissions S."/>
        </authorList>
    </citation>
    <scope>NUCLEOTIDE SEQUENCE [LARGE SCALE GENOMIC DNA]</scope>
    <source>
        <strain evidence="3">DSM 21424</strain>
    </source>
</reference>
<feature type="chain" id="PRO_5011735354" description="Lipoprotein" evidence="1">
    <location>
        <begin position="21"/>
        <end position="114"/>
    </location>
</feature>
<dbReference type="AlphaFoldDB" id="A0A1G6ZGC9"/>
<evidence type="ECO:0008006" key="4">
    <source>
        <dbReference type="Google" id="ProtNLM"/>
    </source>
</evidence>
<dbReference type="RefSeq" id="WP_090109059.1">
    <property type="nucleotide sequence ID" value="NZ_FNAT01000001.1"/>
</dbReference>
<dbReference type="STRING" id="521013.SAMN04488567_0497"/>